<dbReference type="STRING" id="390640.SAMN04488034_102541"/>
<evidence type="ECO:0000313" key="1">
    <source>
        <dbReference type="EMBL" id="SEE83856.1"/>
    </source>
</evidence>
<accession>A0A1H5M3H7</accession>
<evidence type="ECO:0000313" key="2">
    <source>
        <dbReference type="Proteomes" id="UP000199448"/>
    </source>
</evidence>
<dbReference type="EMBL" id="FNUG01000002">
    <property type="protein sequence ID" value="SEE83856.1"/>
    <property type="molecule type" value="Genomic_DNA"/>
</dbReference>
<proteinExistence type="predicted"/>
<dbReference type="Proteomes" id="UP000199448">
    <property type="component" value="Unassembled WGS sequence"/>
</dbReference>
<gene>
    <name evidence="1" type="ORF">SAMN04488034_102541</name>
</gene>
<protein>
    <submittedName>
        <fullName evidence="1">Uncharacterized protein</fullName>
    </submittedName>
</protein>
<reference evidence="1 2" key="1">
    <citation type="submission" date="2016-10" db="EMBL/GenBank/DDBJ databases">
        <authorList>
            <person name="de Groot N.N."/>
        </authorList>
    </citation>
    <scope>NUCLEOTIDE SEQUENCE [LARGE SCALE GENOMIC DNA]</scope>
    <source>
        <strain evidence="1 2">DSM 23553</strain>
    </source>
</reference>
<dbReference type="AlphaFoldDB" id="A0A1H5M3H7"/>
<keyword evidence="2" id="KW-1185">Reference proteome</keyword>
<organism evidence="1 2">
    <name type="scientific">Salinimicrobium catena</name>
    <dbReference type="NCBI Taxonomy" id="390640"/>
    <lineage>
        <taxon>Bacteria</taxon>
        <taxon>Pseudomonadati</taxon>
        <taxon>Bacteroidota</taxon>
        <taxon>Flavobacteriia</taxon>
        <taxon>Flavobacteriales</taxon>
        <taxon>Flavobacteriaceae</taxon>
        <taxon>Salinimicrobium</taxon>
    </lineage>
</organism>
<sequence length="76" mass="8631">MVGTLIITKGFEKAAEYERIVILAENENFLAPAKKGTAGYHIVTLPEMLNLVLLFSKRKSTLYCYCLPLQDCLKMY</sequence>
<name>A0A1H5M3H7_9FLAO</name>